<evidence type="ECO:0000256" key="10">
    <source>
        <dbReference type="ARBA" id="ARBA00023136"/>
    </source>
</evidence>
<feature type="compositionally biased region" description="Basic and acidic residues" evidence="13">
    <location>
        <begin position="79"/>
        <end position="91"/>
    </location>
</feature>
<evidence type="ECO:0000256" key="6">
    <source>
        <dbReference type="ARBA" id="ARBA00022824"/>
    </source>
</evidence>
<organism evidence="15 16">
    <name type="scientific">Aspergillus felis</name>
    <dbReference type="NCBI Taxonomy" id="1287682"/>
    <lineage>
        <taxon>Eukaryota</taxon>
        <taxon>Fungi</taxon>
        <taxon>Dikarya</taxon>
        <taxon>Ascomycota</taxon>
        <taxon>Pezizomycotina</taxon>
        <taxon>Eurotiomycetes</taxon>
        <taxon>Eurotiomycetidae</taxon>
        <taxon>Eurotiales</taxon>
        <taxon>Aspergillaceae</taxon>
        <taxon>Aspergillus</taxon>
        <taxon>Aspergillus subgen. Fumigati</taxon>
    </lineage>
</organism>
<dbReference type="GO" id="GO:0016126">
    <property type="term" value="P:sterol biosynthetic process"/>
    <property type="evidence" value="ECO:0007669"/>
    <property type="project" value="TreeGrafter"/>
</dbReference>
<comment type="subcellular location">
    <subcellularLocation>
        <location evidence="1">Endoplasmic reticulum membrane</location>
        <topology evidence="1">Single-pass membrane protein</topology>
        <orientation evidence="1">Cytoplasmic side</orientation>
    </subcellularLocation>
    <subcellularLocation>
        <location evidence="11">Microsome membrane</location>
        <topology evidence="11">Single-pass membrane protein</topology>
        <orientation evidence="11">Cytoplasmic side</orientation>
    </subcellularLocation>
</comment>
<dbReference type="SUPFAM" id="SSF55856">
    <property type="entry name" value="Cytochrome b5-like heme/steroid binding domain"/>
    <property type="match status" value="1"/>
</dbReference>
<evidence type="ECO:0000256" key="11">
    <source>
        <dbReference type="ARBA" id="ARBA00037877"/>
    </source>
</evidence>
<protein>
    <recommendedName>
        <fullName evidence="14">Cytochrome b5 heme-binding domain-containing protein</fullName>
    </recommendedName>
</protein>
<dbReference type="GO" id="GO:0005789">
    <property type="term" value="C:endoplasmic reticulum membrane"/>
    <property type="evidence" value="ECO:0007669"/>
    <property type="project" value="UniProtKB-SubCell"/>
</dbReference>
<evidence type="ECO:0000256" key="7">
    <source>
        <dbReference type="ARBA" id="ARBA00022848"/>
    </source>
</evidence>
<evidence type="ECO:0000256" key="2">
    <source>
        <dbReference type="ARBA" id="ARBA00022448"/>
    </source>
</evidence>
<reference evidence="15" key="1">
    <citation type="submission" date="2020-06" db="EMBL/GenBank/DDBJ databases">
        <title>Draft genome sequences of strains closely related to Aspergillus parafelis and Aspergillus hiratsukae.</title>
        <authorList>
            <person name="Dos Santos R.A.C."/>
            <person name="Rivero-Menendez O."/>
            <person name="Steenwyk J.L."/>
            <person name="Mead M.E."/>
            <person name="Goldman G.H."/>
            <person name="Alastruey-Izquierdo A."/>
            <person name="Rokas A."/>
        </authorList>
    </citation>
    <scope>NUCLEOTIDE SEQUENCE</scope>
    <source>
        <strain evidence="15">CNM-CM7691</strain>
    </source>
</reference>
<dbReference type="Proteomes" id="UP000641853">
    <property type="component" value="Unassembled WGS sequence"/>
</dbReference>
<dbReference type="InterPro" id="IPR050668">
    <property type="entry name" value="Cytochrome_b5"/>
</dbReference>
<keyword evidence="6" id="KW-0256">Endoplasmic reticulum</keyword>
<dbReference type="Gene3D" id="3.10.120.10">
    <property type="entry name" value="Cytochrome b5-like heme/steroid binding domain"/>
    <property type="match status" value="1"/>
</dbReference>
<dbReference type="SMART" id="SM01117">
    <property type="entry name" value="Cyt-b5"/>
    <property type="match status" value="1"/>
</dbReference>
<keyword evidence="8" id="KW-0249">Electron transport</keyword>
<comment type="similarity">
    <text evidence="12">Belongs to the cytochrome b5 family.</text>
</comment>
<dbReference type="Pfam" id="PF00173">
    <property type="entry name" value="Cyt-b5"/>
    <property type="match status" value="1"/>
</dbReference>
<evidence type="ECO:0000256" key="5">
    <source>
        <dbReference type="ARBA" id="ARBA00022723"/>
    </source>
</evidence>
<dbReference type="AlphaFoldDB" id="A0A8H6R4R1"/>
<keyword evidence="10" id="KW-0472">Membrane</keyword>
<proteinExistence type="inferred from homology"/>
<feature type="domain" description="Cytochrome b5 heme-binding" evidence="14">
    <location>
        <begin position="5"/>
        <end position="81"/>
    </location>
</feature>
<evidence type="ECO:0000313" key="16">
    <source>
        <dbReference type="Proteomes" id="UP000641853"/>
    </source>
</evidence>
<evidence type="ECO:0000256" key="4">
    <source>
        <dbReference type="ARBA" id="ARBA00022692"/>
    </source>
</evidence>
<evidence type="ECO:0000256" key="13">
    <source>
        <dbReference type="SAM" id="MobiDB-lite"/>
    </source>
</evidence>
<gene>
    <name evidence="15" type="ORF">CNMCM7691_003670</name>
</gene>
<keyword evidence="5" id="KW-0479">Metal-binding</keyword>
<dbReference type="FunFam" id="3.10.120.10:FF:000007">
    <property type="entry name" value="Sulfite oxidase, mitochondrial"/>
    <property type="match status" value="1"/>
</dbReference>
<evidence type="ECO:0000256" key="9">
    <source>
        <dbReference type="ARBA" id="ARBA00023004"/>
    </source>
</evidence>
<evidence type="ECO:0000256" key="3">
    <source>
        <dbReference type="ARBA" id="ARBA00022617"/>
    </source>
</evidence>
<keyword evidence="3" id="KW-0349">Heme</keyword>
<evidence type="ECO:0000259" key="14">
    <source>
        <dbReference type="PROSITE" id="PS50255"/>
    </source>
</evidence>
<dbReference type="GO" id="GO:0020037">
    <property type="term" value="F:heme binding"/>
    <property type="evidence" value="ECO:0007669"/>
    <property type="project" value="TreeGrafter"/>
</dbReference>
<dbReference type="GO" id="GO:0046872">
    <property type="term" value="F:metal ion binding"/>
    <property type="evidence" value="ECO:0007669"/>
    <property type="project" value="UniProtKB-KW"/>
</dbReference>
<evidence type="ECO:0000256" key="1">
    <source>
        <dbReference type="ARBA" id="ARBA00004131"/>
    </source>
</evidence>
<keyword evidence="4" id="KW-0812">Transmembrane</keyword>
<dbReference type="EMBL" id="JACBAG010001721">
    <property type="protein sequence ID" value="KAF7183471.1"/>
    <property type="molecule type" value="Genomic_DNA"/>
</dbReference>
<dbReference type="PROSITE" id="PS50255">
    <property type="entry name" value="CYTOCHROME_B5_2"/>
    <property type="match status" value="1"/>
</dbReference>
<accession>A0A8H6R4R1</accession>
<keyword evidence="7" id="KW-0492">Microsome</keyword>
<keyword evidence="2" id="KW-0813">Transport</keyword>
<evidence type="ECO:0000313" key="15">
    <source>
        <dbReference type="EMBL" id="KAF7183471.1"/>
    </source>
</evidence>
<name>A0A8H6R4R1_9EURO</name>
<dbReference type="PANTHER" id="PTHR19359:SF150">
    <property type="entry name" value="CYTOCHROME B5"/>
    <property type="match status" value="1"/>
</dbReference>
<dbReference type="PRINTS" id="PR00363">
    <property type="entry name" value="CYTOCHROMEB5"/>
</dbReference>
<sequence length="100" mass="11514">MASSVPVYSRQDVSRHNTAKDLWIVIDKEVYDVTQFQAEHPGGEKILRKVAGKDATDKFLEYHGASILSRYRERSQVGVLKEETKPQEPKKGFLSRFFRS</sequence>
<dbReference type="InterPro" id="IPR001199">
    <property type="entry name" value="Cyt_B5-like_heme/steroid-bd"/>
</dbReference>
<keyword evidence="9" id="KW-0408">Iron</keyword>
<keyword evidence="16" id="KW-1185">Reference proteome</keyword>
<comment type="caution">
    <text evidence="15">The sequence shown here is derived from an EMBL/GenBank/DDBJ whole genome shotgun (WGS) entry which is preliminary data.</text>
</comment>
<feature type="region of interest" description="Disordered" evidence="13">
    <location>
        <begin position="79"/>
        <end position="100"/>
    </location>
</feature>
<evidence type="ECO:0000256" key="12">
    <source>
        <dbReference type="ARBA" id="ARBA00038168"/>
    </source>
</evidence>
<evidence type="ECO:0000256" key="8">
    <source>
        <dbReference type="ARBA" id="ARBA00022982"/>
    </source>
</evidence>
<dbReference type="PANTHER" id="PTHR19359">
    <property type="entry name" value="CYTOCHROME B5"/>
    <property type="match status" value="1"/>
</dbReference>
<dbReference type="InterPro" id="IPR036400">
    <property type="entry name" value="Cyt_B5-like_heme/steroid_sf"/>
</dbReference>